<dbReference type="Pfam" id="PF02214">
    <property type="entry name" value="BTB_2"/>
    <property type="match status" value="1"/>
</dbReference>
<organism evidence="2 3">
    <name type="scientific">Cylicocyclus nassatus</name>
    <name type="common">Nematode worm</name>
    <dbReference type="NCBI Taxonomy" id="53992"/>
    <lineage>
        <taxon>Eukaryota</taxon>
        <taxon>Metazoa</taxon>
        <taxon>Ecdysozoa</taxon>
        <taxon>Nematoda</taxon>
        <taxon>Chromadorea</taxon>
        <taxon>Rhabditida</taxon>
        <taxon>Rhabditina</taxon>
        <taxon>Rhabditomorpha</taxon>
        <taxon>Strongyloidea</taxon>
        <taxon>Strongylidae</taxon>
        <taxon>Cylicocyclus</taxon>
    </lineage>
</organism>
<reference evidence="2" key="1">
    <citation type="submission" date="2023-07" db="EMBL/GenBank/DDBJ databases">
        <authorList>
            <consortium name="CYATHOMIX"/>
        </authorList>
    </citation>
    <scope>NUCLEOTIDE SEQUENCE</scope>
    <source>
        <strain evidence="2">N/A</strain>
    </source>
</reference>
<dbReference type="AlphaFoldDB" id="A0AA36H1Z7"/>
<evidence type="ECO:0000259" key="1">
    <source>
        <dbReference type="Pfam" id="PF02214"/>
    </source>
</evidence>
<dbReference type="Proteomes" id="UP001176961">
    <property type="component" value="Unassembled WGS sequence"/>
</dbReference>
<dbReference type="PANTHER" id="PTHR14499:SF136">
    <property type="entry name" value="GH08630P"/>
    <property type="match status" value="1"/>
</dbReference>
<evidence type="ECO:0000313" key="2">
    <source>
        <dbReference type="EMBL" id="CAJ0602559.1"/>
    </source>
</evidence>
<feature type="domain" description="Potassium channel tetramerisation-type BTB" evidence="1">
    <location>
        <begin position="50"/>
        <end position="136"/>
    </location>
</feature>
<protein>
    <recommendedName>
        <fullName evidence="1">Potassium channel tetramerisation-type BTB domain-containing protein</fullName>
    </recommendedName>
</protein>
<comment type="caution">
    <text evidence="2">The sequence shown here is derived from an EMBL/GenBank/DDBJ whole genome shotgun (WGS) entry which is preliminary data.</text>
</comment>
<dbReference type="EMBL" id="CATQJL010000305">
    <property type="protein sequence ID" value="CAJ0602559.1"/>
    <property type="molecule type" value="Genomic_DNA"/>
</dbReference>
<dbReference type="PANTHER" id="PTHR14499">
    <property type="entry name" value="POTASSIUM CHANNEL TETRAMERIZATION DOMAIN-CONTAINING"/>
    <property type="match status" value="1"/>
</dbReference>
<keyword evidence="3" id="KW-1185">Reference proteome</keyword>
<dbReference type="GO" id="GO:0051260">
    <property type="term" value="P:protein homooligomerization"/>
    <property type="evidence" value="ECO:0007669"/>
    <property type="project" value="InterPro"/>
</dbReference>
<gene>
    <name evidence="2" type="ORF">CYNAS_LOCUS14542</name>
</gene>
<sequence>MHEVFLRRIVLARYFKRTRTSESPCKIVRVLLNLHAESTKMSLFAMSYQVLLNVRGERYLTTTKTLRNCPDTNDKSLFLKLSIPRTGELYLDRDPELFQCIFLYLLDGKLVLRYYDDLLIEMLQEEAEYFGLPSLAHKLSKLKPFQGVCIIAANEETKYSENTDYDS</sequence>
<dbReference type="InterPro" id="IPR003131">
    <property type="entry name" value="T1-type_BTB"/>
</dbReference>
<dbReference type="SUPFAM" id="SSF54695">
    <property type="entry name" value="POZ domain"/>
    <property type="match status" value="1"/>
</dbReference>
<accession>A0AA36H1Z7</accession>
<name>A0AA36H1Z7_CYLNA</name>
<proteinExistence type="predicted"/>
<dbReference type="InterPro" id="IPR011333">
    <property type="entry name" value="SKP1/BTB/POZ_sf"/>
</dbReference>
<evidence type="ECO:0000313" key="3">
    <source>
        <dbReference type="Proteomes" id="UP001176961"/>
    </source>
</evidence>
<dbReference type="Gene3D" id="3.30.710.10">
    <property type="entry name" value="Potassium Channel Kv1.1, Chain A"/>
    <property type="match status" value="1"/>
</dbReference>